<keyword evidence="2" id="KW-1185">Reference proteome</keyword>
<evidence type="ECO:0000313" key="2">
    <source>
        <dbReference type="Proteomes" id="UP000030762"/>
    </source>
</evidence>
<name>T0QVH8_SAPDV</name>
<accession>T0QVH8</accession>
<dbReference type="OrthoDB" id="10589118at2759"/>
<dbReference type="VEuPathDB" id="FungiDB:SDRG_04377"/>
<proteinExistence type="predicted"/>
<evidence type="ECO:0000313" key="1">
    <source>
        <dbReference type="EMBL" id="EQC38681.1"/>
    </source>
</evidence>
<protein>
    <submittedName>
        <fullName evidence="1">Uncharacterized protein</fullName>
    </submittedName>
</protein>
<reference evidence="1 2" key="1">
    <citation type="submission" date="2012-04" db="EMBL/GenBank/DDBJ databases">
        <title>The Genome Sequence of Saprolegnia declina VS20.</title>
        <authorList>
            <consortium name="The Broad Institute Genome Sequencing Platform"/>
            <person name="Russ C."/>
            <person name="Nusbaum C."/>
            <person name="Tyler B."/>
            <person name="van West P."/>
            <person name="Dieguez-Uribeondo J."/>
            <person name="de Bruijn I."/>
            <person name="Tripathy S."/>
            <person name="Jiang R."/>
            <person name="Young S.K."/>
            <person name="Zeng Q."/>
            <person name="Gargeya S."/>
            <person name="Fitzgerald M."/>
            <person name="Haas B."/>
            <person name="Abouelleil A."/>
            <person name="Alvarado L."/>
            <person name="Arachchi H.M."/>
            <person name="Berlin A."/>
            <person name="Chapman S.B."/>
            <person name="Goldberg J."/>
            <person name="Griggs A."/>
            <person name="Gujja S."/>
            <person name="Hansen M."/>
            <person name="Howarth C."/>
            <person name="Imamovic A."/>
            <person name="Larimer J."/>
            <person name="McCowen C."/>
            <person name="Montmayeur A."/>
            <person name="Murphy C."/>
            <person name="Neiman D."/>
            <person name="Pearson M."/>
            <person name="Priest M."/>
            <person name="Roberts A."/>
            <person name="Saif S."/>
            <person name="Shea T."/>
            <person name="Sisk P."/>
            <person name="Sykes S."/>
            <person name="Wortman J."/>
            <person name="Nusbaum C."/>
            <person name="Birren B."/>
        </authorList>
    </citation>
    <scope>NUCLEOTIDE SEQUENCE [LARGE SCALE GENOMIC DNA]</scope>
    <source>
        <strain evidence="1 2">VS20</strain>
    </source>
</reference>
<gene>
    <name evidence="1" type="ORF">SDRG_04377</name>
</gene>
<dbReference type="EMBL" id="JH767141">
    <property type="protein sequence ID" value="EQC38681.1"/>
    <property type="molecule type" value="Genomic_DNA"/>
</dbReference>
<dbReference type="RefSeq" id="XP_008608273.1">
    <property type="nucleotide sequence ID" value="XM_008610051.1"/>
</dbReference>
<dbReference type="InParanoid" id="T0QVH8"/>
<dbReference type="AlphaFoldDB" id="T0QVH8"/>
<sequence length="170" mass="18887">MAEPIMTLQEAASSIAKLNLRTRVCIMLGAIAVTTTLWLLPRPLVDAGSALQLLALFLYVGFSGVPTTQETLVSDFKDIQLESDLADNDELLLLARENQVCDLQAQVDDLQDLIFELDQQLETSEAYTRSLESDVVGSRKEVPEVTYRRCDRRTSVYIADMAGPRPPLQV</sequence>
<organism evidence="1 2">
    <name type="scientific">Saprolegnia diclina (strain VS20)</name>
    <dbReference type="NCBI Taxonomy" id="1156394"/>
    <lineage>
        <taxon>Eukaryota</taxon>
        <taxon>Sar</taxon>
        <taxon>Stramenopiles</taxon>
        <taxon>Oomycota</taxon>
        <taxon>Saprolegniomycetes</taxon>
        <taxon>Saprolegniales</taxon>
        <taxon>Saprolegniaceae</taxon>
        <taxon>Saprolegnia</taxon>
    </lineage>
</organism>
<dbReference type="Proteomes" id="UP000030762">
    <property type="component" value="Unassembled WGS sequence"/>
</dbReference>
<dbReference type="GeneID" id="19945104"/>